<protein>
    <submittedName>
        <fullName evidence="1">Uncharacterized protein</fullName>
    </submittedName>
</protein>
<evidence type="ECO:0000313" key="2">
    <source>
        <dbReference type="Proteomes" id="UP000182915"/>
    </source>
</evidence>
<reference evidence="2" key="1">
    <citation type="submission" date="2016-10" db="EMBL/GenBank/DDBJ databases">
        <authorList>
            <person name="Varghese N."/>
            <person name="Submissions S."/>
        </authorList>
    </citation>
    <scope>NUCLEOTIDE SEQUENCE [LARGE SCALE GENOMIC DNA]</scope>
    <source>
        <strain evidence="2">DSM 45405</strain>
    </source>
</reference>
<accession>A0A1H6JVL7</accession>
<organism evidence="1 2">
    <name type="scientific">Mycolicibacterium rutilum</name>
    <name type="common">Mycobacterium rutilum</name>
    <dbReference type="NCBI Taxonomy" id="370526"/>
    <lineage>
        <taxon>Bacteria</taxon>
        <taxon>Bacillati</taxon>
        <taxon>Actinomycetota</taxon>
        <taxon>Actinomycetes</taxon>
        <taxon>Mycobacteriales</taxon>
        <taxon>Mycobacteriaceae</taxon>
        <taxon>Mycolicibacterium</taxon>
    </lineage>
</organism>
<dbReference type="RefSeq" id="WP_157897659.1">
    <property type="nucleotide sequence ID" value="NZ_LT629971.1"/>
</dbReference>
<dbReference type="Proteomes" id="UP000182915">
    <property type="component" value="Chromosome I"/>
</dbReference>
<proteinExistence type="predicted"/>
<name>A0A1H6JVL7_MYCRU</name>
<dbReference type="AlphaFoldDB" id="A0A1H6JVL7"/>
<evidence type="ECO:0000313" key="1">
    <source>
        <dbReference type="EMBL" id="SEH63358.1"/>
    </source>
</evidence>
<gene>
    <name evidence="1" type="ORF">SAMN04489835_2277</name>
</gene>
<sequence>MALEAEECLFCLAEQSKRPAERTFQIPGRQAGPVPVCLEHFDQLSAWSASASD</sequence>
<keyword evidence="2" id="KW-1185">Reference proteome</keyword>
<dbReference type="EMBL" id="LT629971">
    <property type="protein sequence ID" value="SEH63358.1"/>
    <property type="molecule type" value="Genomic_DNA"/>
</dbReference>